<comment type="caution">
    <text evidence="1">The sequence shown here is derived from an EMBL/GenBank/DDBJ whole genome shotgun (WGS) entry which is preliminary data.</text>
</comment>
<sequence length="79" mass="8878">MRIVWKKHSNDGWFAYSGRLIIGFVGQREDGTCFYKLDAVSTKWVTKGTGEVKSVAGAKRALTRAWRTWLTDAGLIGQE</sequence>
<protein>
    <submittedName>
        <fullName evidence="1">Uncharacterized protein</fullName>
    </submittedName>
</protein>
<name>A0ABU1M7J3_9HYPH</name>
<reference evidence="1 2" key="1">
    <citation type="submission" date="2023-07" db="EMBL/GenBank/DDBJ databases">
        <title>Sorghum-associated microbial communities from plants grown in Nebraska, USA.</title>
        <authorList>
            <person name="Schachtman D."/>
        </authorList>
    </citation>
    <scope>NUCLEOTIDE SEQUENCE [LARGE SCALE GENOMIC DNA]</scope>
    <source>
        <strain evidence="1 2">DS1730</strain>
    </source>
</reference>
<accession>A0ABU1M7J3</accession>
<keyword evidence="2" id="KW-1185">Reference proteome</keyword>
<dbReference type="Proteomes" id="UP001184614">
    <property type="component" value="Unassembled WGS sequence"/>
</dbReference>
<evidence type="ECO:0000313" key="1">
    <source>
        <dbReference type="EMBL" id="MDR6432015.1"/>
    </source>
</evidence>
<dbReference type="EMBL" id="JAVDQT010000002">
    <property type="protein sequence ID" value="MDR6432015.1"/>
    <property type="molecule type" value="Genomic_DNA"/>
</dbReference>
<dbReference type="RefSeq" id="WP_310011450.1">
    <property type="nucleotide sequence ID" value="NZ_JAVDQT010000002.1"/>
</dbReference>
<gene>
    <name evidence="1" type="ORF">J2782_001750</name>
</gene>
<evidence type="ECO:0000313" key="2">
    <source>
        <dbReference type="Proteomes" id="UP001184614"/>
    </source>
</evidence>
<proteinExistence type="predicted"/>
<organism evidence="1 2">
    <name type="scientific">Brucella pseudogrignonensis</name>
    <dbReference type="NCBI Taxonomy" id="419475"/>
    <lineage>
        <taxon>Bacteria</taxon>
        <taxon>Pseudomonadati</taxon>
        <taxon>Pseudomonadota</taxon>
        <taxon>Alphaproteobacteria</taxon>
        <taxon>Hyphomicrobiales</taxon>
        <taxon>Brucellaceae</taxon>
        <taxon>Brucella/Ochrobactrum group</taxon>
        <taxon>Brucella</taxon>
    </lineage>
</organism>